<dbReference type="PANTHER" id="PTHR31476">
    <property type="entry name" value="PROTEIN WHAT'S THIS FACTOR 1 HOMOLOG, CHLOROPLASTIC"/>
    <property type="match status" value="1"/>
</dbReference>
<feature type="region of interest" description="Disordered" evidence="1">
    <location>
        <begin position="442"/>
        <end position="469"/>
    </location>
</feature>
<dbReference type="PANTHER" id="PTHR31476:SF9">
    <property type="entry name" value="PROTEIN ROOT PRIMORDIUM DEFECTIVE 1"/>
    <property type="match status" value="1"/>
</dbReference>
<dbReference type="EMBL" id="JADBGQ010000001">
    <property type="protein sequence ID" value="KAG5412857.1"/>
    <property type="molecule type" value="Genomic_DNA"/>
</dbReference>
<dbReference type="InterPro" id="IPR021099">
    <property type="entry name" value="PORR_domain"/>
</dbReference>
<dbReference type="InterPro" id="IPR045040">
    <property type="entry name" value="PORR_fam"/>
</dbReference>
<dbReference type="SUPFAM" id="SSF81606">
    <property type="entry name" value="PP2C-like"/>
    <property type="match status" value="1"/>
</dbReference>
<evidence type="ECO:0000259" key="2">
    <source>
        <dbReference type="PROSITE" id="PS51746"/>
    </source>
</evidence>
<evidence type="ECO:0000256" key="1">
    <source>
        <dbReference type="SAM" id="MobiDB-lite"/>
    </source>
</evidence>
<feature type="region of interest" description="Disordered" evidence="1">
    <location>
        <begin position="267"/>
        <end position="286"/>
    </location>
</feature>
<dbReference type="Proteomes" id="UP000823674">
    <property type="component" value="Chromosome A01"/>
</dbReference>
<organism evidence="3 4">
    <name type="scientific">Brassica rapa subsp. trilocularis</name>
    <dbReference type="NCBI Taxonomy" id="1813537"/>
    <lineage>
        <taxon>Eukaryota</taxon>
        <taxon>Viridiplantae</taxon>
        <taxon>Streptophyta</taxon>
        <taxon>Embryophyta</taxon>
        <taxon>Tracheophyta</taxon>
        <taxon>Spermatophyta</taxon>
        <taxon>Magnoliopsida</taxon>
        <taxon>eudicotyledons</taxon>
        <taxon>Gunneridae</taxon>
        <taxon>Pentapetalae</taxon>
        <taxon>rosids</taxon>
        <taxon>malvids</taxon>
        <taxon>Brassicales</taxon>
        <taxon>Brassicaceae</taxon>
        <taxon>Brassiceae</taxon>
        <taxon>Brassica</taxon>
    </lineage>
</organism>
<feature type="compositionally biased region" description="Low complexity" evidence="1">
    <location>
        <begin position="53"/>
        <end position="68"/>
    </location>
</feature>
<feature type="compositionally biased region" description="Polar residues" evidence="1">
    <location>
        <begin position="487"/>
        <end position="497"/>
    </location>
</feature>
<keyword evidence="4" id="KW-1185">Reference proteome</keyword>
<proteinExistence type="predicted"/>
<dbReference type="PROSITE" id="PS51746">
    <property type="entry name" value="PPM_2"/>
    <property type="match status" value="1"/>
</dbReference>
<gene>
    <name evidence="3" type="primary">A01p005060.1_BraROA</name>
    <name evidence="3" type="ORF">IGI04_000424</name>
</gene>
<evidence type="ECO:0000313" key="3">
    <source>
        <dbReference type="EMBL" id="KAG5412857.1"/>
    </source>
</evidence>
<feature type="region of interest" description="Disordered" evidence="1">
    <location>
        <begin position="53"/>
        <end position="72"/>
    </location>
</feature>
<name>A0ABQ7NPQ8_BRACM</name>
<evidence type="ECO:0000313" key="4">
    <source>
        <dbReference type="Proteomes" id="UP000823674"/>
    </source>
</evidence>
<reference evidence="3 4" key="1">
    <citation type="submission" date="2021-03" db="EMBL/GenBank/DDBJ databases">
        <authorList>
            <person name="King G.J."/>
            <person name="Bancroft I."/>
            <person name="Baten A."/>
            <person name="Bloomfield J."/>
            <person name="Borpatragohain P."/>
            <person name="He Z."/>
            <person name="Irish N."/>
            <person name="Irwin J."/>
            <person name="Liu K."/>
            <person name="Mauleon R.P."/>
            <person name="Moore J."/>
            <person name="Morris R."/>
            <person name="Ostergaard L."/>
            <person name="Wang B."/>
            <person name="Wells R."/>
        </authorList>
    </citation>
    <scope>NUCLEOTIDE SEQUENCE [LARGE SCALE GENOMIC DNA]</scope>
    <source>
        <strain evidence="3">R-o-18</strain>
        <tissue evidence="3">Leaf</tissue>
    </source>
</reference>
<dbReference type="SMART" id="SM00332">
    <property type="entry name" value="PP2Cc"/>
    <property type="match status" value="1"/>
</dbReference>
<sequence length="1188" mass="133430">MLVLMADPLMVLSLQPPPFLIFSSSSLNRRWGLSRSGIRFSVPEFRLSSQLQLSNSTSPSQSSSSSTTAPDKLDLVSSTQLKDGSHVFRFGDASEVERNLESEEKARCFELEKKQHAKIAEEGVKDGHALVDLDPVSELESPKEKSAVKKKTVKSSTETVSEKEEKAVHASLSSVIKIKDRKRVRSPVKKKKETSSTVDVLGSGDEVEAKVANSIVSVAEAIPTSSTEEKTNENVEPLSSEVMEKVSVNEIRDCETNGYNQITESRVEEQAGPGSSSSQHGSQLNDLKEVIKVSTVELDENLEEMENLMKTFEAEENLVVEPTATVELDVSPDEPVVVSPEENLVVELDVSPDELVVVSPEEKLVVEPTATVELDLSPDELVVVPPEEKLVVEPTAIVELDVSPDELFVVSPEEKLVVEPTATVAVTPDELAAVSPDELVSTSEATNHSVEETAETPVVDTSEVENEGENVASTIEDEVSVIDTKNDNGSISKTVNDTNDEDLQLPEPETAGLQPIEVASDREEIVSKAFYLESGSASLQNPNKALAGREDAYFIFENNWLGVADGVSQWSFEGISEGLYAQELMRNCQKIISDETAEIFDDPVQVLHRSVNETKSSGSSTALIAHLTNNELHIANIGDSGFMVVRNRTVLQKSSPMFHHFCFPLHITRGDDILKLAEVYHVNLEEGDVVITASDGLFDNLYEKEIVSIVCRLLEQGLEPQQRIAELLAAKAQEVGRSETERTPFADAAKEEGHDGYRGGKLDAVTVIVSLPFRQDRKMKSLLRNATTLNPNTKLTTTKLLSLIHQTLTKPFSQSTTIPTKQDRVRDHAYDNYMEVEKKIRKVVKFHSLILSQPQHTIPISLLDTLARRLGLGFKQHEPGAFLLKFPHVFEVYEHPVQRILYCRLTRKALDQIRDEQEAVVAQIPDAVTRLRKLIMMSNTGRIRLEHVRIARSEFGLPEDFEYSVILKHPEFFRLVDGDETRDKYIEIVDREESLSRCAIERVREFEYRTKGIDAEDVRFSFLVNFPPGFKISKYFRIAVWKWQRLPYWSPYEDISGYDLRSLEAQKRLEKRAVACIHELLSLTVEKKITLERIAHFRNVMCLPKRLKEFLLQHQGIFYISTRGNYGKLHTVFLREAYKRGELVEPNEVYLARRKLAELVMMSPRKAKVDGELVRYRNGFDDDEDDSE</sequence>
<protein>
    <recommendedName>
        <fullName evidence="2">PPM-type phosphatase domain-containing protein</fullName>
    </recommendedName>
</protein>
<dbReference type="Pfam" id="PF13672">
    <property type="entry name" value="PP2C_2"/>
    <property type="match status" value="1"/>
</dbReference>
<accession>A0ABQ7NPQ8</accession>
<dbReference type="Gene3D" id="3.60.40.10">
    <property type="entry name" value="PPM-type phosphatase domain"/>
    <property type="match status" value="2"/>
</dbReference>
<feature type="compositionally biased region" description="Low complexity" evidence="1">
    <location>
        <begin position="270"/>
        <end position="283"/>
    </location>
</feature>
<dbReference type="Pfam" id="PF11955">
    <property type="entry name" value="PORR"/>
    <property type="match status" value="1"/>
</dbReference>
<feature type="region of interest" description="Disordered" evidence="1">
    <location>
        <begin position="485"/>
        <end position="507"/>
    </location>
</feature>
<dbReference type="SMART" id="SM00331">
    <property type="entry name" value="PP2C_SIG"/>
    <property type="match status" value="1"/>
</dbReference>
<feature type="domain" description="PPM-type phosphatase" evidence="2">
    <location>
        <begin position="533"/>
        <end position="772"/>
    </location>
</feature>
<dbReference type="InterPro" id="IPR001932">
    <property type="entry name" value="PPM-type_phosphatase-like_dom"/>
</dbReference>
<comment type="caution">
    <text evidence="3">The sequence shown here is derived from an EMBL/GenBank/DDBJ whole genome shotgun (WGS) entry which is preliminary data.</text>
</comment>
<feature type="region of interest" description="Disordered" evidence="1">
    <location>
        <begin position="141"/>
        <end position="165"/>
    </location>
</feature>
<dbReference type="InterPro" id="IPR036457">
    <property type="entry name" value="PPM-type-like_dom_sf"/>
</dbReference>